<gene>
    <name evidence="2" type="ORF">QVD17_18063</name>
</gene>
<organism evidence="2 3">
    <name type="scientific">Tagetes erecta</name>
    <name type="common">African marigold</name>
    <dbReference type="NCBI Taxonomy" id="13708"/>
    <lineage>
        <taxon>Eukaryota</taxon>
        <taxon>Viridiplantae</taxon>
        <taxon>Streptophyta</taxon>
        <taxon>Embryophyta</taxon>
        <taxon>Tracheophyta</taxon>
        <taxon>Spermatophyta</taxon>
        <taxon>Magnoliopsida</taxon>
        <taxon>eudicotyledons</taxon>
        <taxon>Gunneridae</taxon>
        <taxon>Pentapetalae</taxon>
        <taxon>asterids</taxon>
        <taxon>campanulids</taxon>
        <taxon>Asterales</taxon>
        <taxon>Asteraceae</taxon>
        <taxon>Asteroideae</taxon>
        <taxon>Heliantheae alliance</taxon>
        <taxon>Tageteae</taxon>
        <taxon>Tagetes</taxon>
    </lineage>
</organism>
<accession>A0AAD8NVR1</accession>
<dbReference type="Proteomes" id="UP001229421">
    <property type="component" value="Unassembled WGS sequence"/>
</dbReference>
<reference evidence="2" key="1">
    <citation type="journal article" date="2023" name="bioRxiv">
        <title>Improved chromosome-level genome assembly for marigold (Tagetes erecta).</title>
        <authorList>
            <person name="Jiang F."/>
            <person name="Yuan L."/>
            <person name="Wang S."/>
            <person name="Wang H."/>
            <person name="Xu D."/>
            <person name="Wang A."/>
            <person name="Fan W."/>
        </authorList>
    </citation>
    <scope>NUCLEOTIDE SEQUENCE</scope>
    <source>
        <strain evidence="2">WSJ</strain>
        <tissue evidence="2">Leaf</tissue>
    </source>
</reference>
<sequence>MATRFLFASLPKTHPKTKPSQHRTPFSAVATPRPMQVSRLKASRILETIYEEETTFRGEGMKEIANVVTTCGFRTFFSSHEGEREELLVADVERQRRCVCGEERPRTGSVRGR</sequence>
<evidence type="ECO:0000256" key="1">
    <source>
        <dbReference type="SAM" id="MobiDB-lite"/>
    </source>
</evidence>
<comment type="caution">
    <text evidence="2">The sequence shown here is derived from an EMBL/GenBank/DDBJ whole genome shotgun (WGS) entry which is preliminary data.</text>
</comment>
<protein>
    <submittedName>
        <fullName evidence="2">Uncharacterized protein</fullName>
    </submittedName>
</protein>
<evidence type="ECO:0000313" key="3">
    <source>
        <dbReference type="Proteomes" id="UP001229421"/>
    </source>
</evidence>
<dbReference type="AlphaFoldDB" id="A0AAD8NVR1"/>
<proteinExistence type="predicted"/>
<dbReference type="EMBL" id="JAUHHV010000005">
    <property type="protein sequence ID" value="KAK1422777.1"/>
    <property type="molecule type" value="Genomic_DNA"/>
</dbReference>
<feature type="region of interest" description="Disordered" evidence="1">
    <location>
        <begin position="8"/>
        <end position="27"/>
    </location>
</feature>
<evidence type="ECO:0000313" key="2">
    <source>
        <dbReference type="EMBL" id="KAK1422777.1"/>
    </source>
</evidence>
<name>A0AAD8NVR1_TARER</name>
<keyword evidence="3" id="KW-1185">Reference proteome</keyword>